<name>A0A2S5KUF7_9PROT</name>
<dbReference type="OrthoDB" id="20916at2"/>
<dbReference type="AlphaFoldDB" id="A0A2S5KUF7"/>
<dbReference type="CDD" id="cd04301">
    <property type="entry name" value="NAT_SF"/>
    <property type="match status" value="1"/>
</dbReference>
<dbReference type="InterPro" id="IPR052729">
    <property type="entry name" value="Acyl/Acetyltrans_Enzymes"/>
</dbReference>
<comment type="caution">
    <text evidence="2">The sequence shown here is derived from an EMBL/GenBank/DDBJ whole genome shotgun (WGS) entry which is preliminary data.</text>
</comment>
<dbReference type="SUPFAM" id="SSF55729">
    <property type="entry name" value="Acyl-CoA N-acyltransferases (Nat)"/>
    <property type="match status" value="1"/>
</dbReference>
<dbReference type="Gene3D" id="3.40.630.30">
    <property type="match status" value="1"/>
</dbReference>
<dbReference type="Gene3D" id="3.40.630.90">
    <property type="match status" value="1"/>
</dbReference>
<dbReference type="Pfam" id="PF18014">
    <property type="entry name" value="Acetyltransf_18"/>
    <property type="match status" value="1"/>
</dbReference>
<accession>A0A2S5KUF7</accession>
<dbReference type="InterPro" id="IPR000182">
    <property type="entry name" value="GNAT_dom"/>
</dbReference>
<dbReference type="InterPro" id="IPR016181">
    <property type="entry name" value="Acyl_CoA_acyltransferase"/>
</dbReference>
<dbReference type="EMBL" id="PRLP01000020">
    <property type="protein sequence ID" value="PPC78149.1"/>
    <property type="molecule type" value="Genomic_DNA"/>
</dbReference>
<feature type="domain" description="N-acetyltransferase" evidence="1">
    <location>
        <begin position="1"/>
        <end position="132"/>
    </location>
</feature>
<dbReference type="PANTHER" id="PTHR47237">
    <property type="entry name" value="SLL0310 PROTEIN"/>
    <property type="match status" value="1"/>
</dbReference>
<protein>
    <submittedName>
        <fullName evidence="2">GNAT family N-acetyltransferase</fullName>
    </submittedName>
</protein>
<dbReference type="Proteomes" id="UP000238196">
    <property type="component" value="Unassembled WGS sequence"/>
</dbReference>
<evidence type="ECO:0000259" key="1">
    <source>
        <dbReference type="PROSITE" id="PS51186"/>
    </source>
</evidence>
<proteinExistence type="predicted"/>
<sequence>MLAEEIQWMIDQAAAEGWNPGLHDAEPFYQADPQGFLLAELEGEKVGCISAVAYPGQFGFIGCYIVVPAYRGRGYGWRLWQAGMNHLRNCNVGLDGVVAQQDNYKRSGFRLVYRNIRFHGQRDAALPVLSGDPELTVLAATEADRQALFDYDRRYFPAERNEFLVSWIRQPDSVALVSLTADTISGLAVIRPCLSGYKVGPLFADSQLIAESLLQQLLMSLPEGAEFYLDVPECHPQAVALAQRMAMQSVFETARMYTGEAPAMRMEGIFGVTTFELG</sequence>
<reference evidence="2 3" key="1">
    <citation type="submission" date="2018-02" db="EMBL/GenBank/DDBJ databases">
        <title>novel marine gammaproteobacteria from coastal saline agro ecosystem.</title>
        <authorList>
            <person name="Krishnan R."/>
            <person name="Ramesh Kumar N."/>
        </authorList>
    </citation>
    <scope>NUCLEOTIDE SEQUENCE [LARGE SCALE GENOMIC DNA]</scope>
    <source>
        <strain evidence="2 3">228</strain>
    </source>
</reference>
<organism evidence="2 3">
    <name type="scientific">Proteobacteria bacterium 228</name>
    <dbReference type="NCBI Taxonomy" id="2083153"/>
    <lineage>
        <taxon>Bacteria</taxon>
        <taxon>Pseudomonadati</taxon>
        <taxon>Pseudomonadota</taxon>
    </lineage>
</organism>
<dbReference type="InterPro" id="IPR041496">
    <property type="entry name" value="YitH/HolE_GNAT"/>
</dbReference>
<evidence type="ECO:0000313" key="3">
    <source>
        <dbReference type="Proteomes" id="UP000238196"/>
    </source>
</evidence>
<dbReference type="Pfam" id="PF00583">
    <property type="entry name" value="Acetyltransf_1"/>
    <property type="match status" value="1"/>
</dbReference>
<dbReference type="PANTHER" id="PTHR47237:SF1">
    <property type="entry name" value="SLL0310 PROTEIN"/>
    <property type="match status" value="1"/>
</dbReference>
<dbReference type="GO" id="GO:0016747">
    <property type="term" value="F:acyltransferase activity, transferring groups other than amino-acyl groups"/>
    <property type="evidence" value="ECO:0007669"/>
    <property type="project" value="InterPro"/>
</dbReference>
<dbReference type="PROSITE" id="PS51186">
    <property type="entry name" value="GNAT"/>
    <property type="match status" value="1"/>
</dbReference>
<evidence type="ECO:0000313" key="2">
    <source>
        <dbReference type="EMBL" id="PPC78149.1"/>
    </source>
</evidence>
<gene>
    <name evidence="2" type="ORF">C4K68_06685</name>
</gene>